<evidence type="ECO:0000313" key="1">
    <source>
        <dbReference type="EMBL" id="QJF52860.1"/>
    </source>
</evidence>
<protein>
    <submittedName>
        <fullName evidence="1">Aspartate/glutamate racemase family protein</fullName>
    </submittedName>
</protein>
<dbReference type="Proteomes" id="UP000503308">
    <property type="component" value="Chromosome"/>
</dbReference>
<accession>A0A858SX56</accession>
<dbReference type="AlphaFoldDB" id="A0A858SX56"/>
<dbReference type="NCBIfam" id="NF005679">
    <property type="entry name" value="PRK07475.1"/>
    <property type="match status" value="1"/>
</dbReference>
<sequence>MTGPAARLGILMLDTQFPRIPGDVGNPVTWPFPVRYAVVPGATPQAVVCEDPEPLVQDFITAGRGLIDAGCTGIATTCGFLALIRPRLAAELGAPVAASALEQAAQIQAALPPDQNIGVLTISAASLSPRHLAVAGVPDTCAIEGVEDTTFARSILGNQTVLDADAARRDLCSAARQLVARAPQTGAIILECTNMVPYAADITRATGRPVFSVYTYLLWFHESLQPPVFPAS</sequence>
<organism evidence="1 2">
    <name type="scientific">Roseobacter ponti</name>
    <dbReference type="NCBI Taxonomy" id="1891787"/>
    <lineage>
        <taxon>Bacteria</taxon>
        <taxon>Pseudomonadati</taxon>
        <taxon>Pseudomonadota</taxon>
        <taxon>Alphaproteobacteria</taxon>
        <taxon>Rhodobacterales</taxon>
        <taxon>Roseobacteraceae</taxon>
        <taxon>Roseobacter</taxon>
    </lineage>
</organism>
<dbReference type="GO" id="GO:0047661">
    <property type="term" value="F:amino-acid racemase activity"/>
    <property type="evidence" value="ECO:0007669"/>
    <property type="project" value="InterPro"/>
</dbReference>
<dbReference type="RefSeq" id="WP_169642077.1">
    <property type="nucleotide sequence ID" value="NZ_CP048788.1"/>
</dbReference>
<dbReference type="EMBL" id="CP048788">
    <property type="protein sequence ID" value="QJF52860.1"/>
    <property type="molecule type" value="Genomic_DNA"/>
</dbReference>
<dbReference type="KEGG" id="rpon:G3256_17625"/>
<keyword evidence="2" id="KW-1185">Reference proteome</keyword>
<gene>
    <name evidence="1" type="ORF">G3256_17625</name>
</gene>
<name>A0A858SX56_9RHOB</name>
<reference evidence="1 2" key="1">
    <citation type="submission" date="2020-02" db="EMBL/GenBank/DDBJ databases">
        <title>Genome sequence of Roseobacter ponti.</title>
        <authorList>
            <person name="Hollensteiner J."/>
            <person name="Schneider D."/>
            <person name="Poehlein A."/>
            <person name="Daniel R."/>
        </authorList>
    </citation>
    <scope>NUCLEOTIDE SEQUENCE [LARGE SCALE GENOMIC DNA]</scope>
    <source>
        <strain evidence="1 2">DSM 106830</strain>
    </source>
</reference>
<evidence type="ECO:0000313" key="2">
    <source>
        <dbReference type="Proteomes" id="UP000503308"/>
    </source>
</evidence>
<proteinExistence type="predicted"/>